<dbReference type="SUPFAM" id="SSF52200">
    <property type="entry name" value="Toll/Interleukin receptor TIR domain"/>
    <property type="match status" value="1"/>
</dbReference>
<protein>
    <submittedName>
        <fullName evidence="2">TIR domain-containing protein</fullName>
    </submittedName>
</protein>
<evidence type="ECO:0000313" key="2">
    <source>
        <dbReference type="EMBL" id="KAA5532486.1"/>
    </source>
</evidence>
<evidence type="ECO:0000313" key="3">
    <source>
        <dbReference type="Proteomes" id="UP000323632"/>
    </source>
</evidence>
<evidence type="ECO:0000259" key="1">
    <source>
        <dbReference type="Pfam" id="PF13676"/>
    </source>
</evidence>
<comment type="caution">
    <text evidence="2">The sequence shown here is derived from an EMBL/GenBank/DDBJ whole genome shotgun (WGS) entry which is preliminary data.</text>
</comment>
<dbReference type="Pfam" id="PF13676">
    <property type="entry name" value="TIR_2"/>
    <property type="match status" value="1"/>
</dbReference>
<dbReference type="InterPro" id="IPR000157">
    <property type="entry name" value="TIR_dom"/>
</dbReference>
<accession>A0A5M6CBC9</accession>
<dbReference type="InterPro" id="IPR035897">
    <property type="entry name" value="Toll_tir_struct_dom_sf"/>
</dbReference>
<reference evidence="2 3" key="1">
    <citation type="submission" date="2019-09" db="EMBL/GenBank/DDBJ databases">
        <title>Genome sequence and assembly of Taibaiella sp.</title>
        <authorList>
            <person name="Chhetri G."/>
        </authorList>
    </citation>
    <scope>NUCLEOTIDE SEQUENCE [LARGE SCALE GENOMIC DNA]</scope>
    <source>
        <strain evidence="2 3">KVB11</strain>
    </source>
</reference>
<feature type="domain" description="TIR" evidence="1">
    <location>
        <begin position="5"/>
        <end position="117"/>
    </location>
</feature>
<dbReference type="RefSeq" id="WP_150033989.1">
    <property type="nucleotide sequence ID" value="NZ_VWSH01000004.1"/>
</dbReference>
<dbReference type="Gene3D" id="3.40.50.10140">
    <property type="entry name" value="Toll/interleukin-1 receptor homology (TIR) domain"/>
    <property type="match status" value="1"/>
</dbReference>
<organism evidence="2 3">
    <name type="scientific">Taibaiella lutea</name>
    <dbReference type="NCBI Taxonomy" id="2608001"/>
    <lineage>
        <taxon>Bacteria</taxon>
        <taxon>Pseudomonadati</taxon>
        <taxon>Bacteroidota</taxon>
        <taxon>Chitinophagia</taxon>
        <taxon>Chitinophagales</taxon>
        <taxon>Chitinophagaceae</taxon>
        <taxon>Taibaiella</taxon>
    </lineage>
</organism>
<dbReference type="Proteomes" id="UP000323632">
    <property type="component" value="Unassembled WGS sequence"/>
</dbReference>
<keyword evidence="3" id="KW-1185">Reference proteome</keyword>
<sequence>MLHDVFISYTQPDRNVAFFIHDLLQENKLTSWIAPSQSNGIKKGLFFESQVVNAIINSKVFVLIYSDYCNRSNDIIREIRHRNNGHKTIILRLDKSGFCTDLSYYLKNIQYIVVTRNGLRQAANILLQDVMMLTGRYTEPENGTTDGLLLRKGIELVEAKRYEEAIKVLEQHSGTVTDSCETMFYLSLALIGGKKIRKLDRLLIRRLENILLPEIFNNENTGFINVLLAIIKQAYYMENGFTVPEPGIEQLISGIALSAEKTKELLIHLNKSESKIWQQVLIKDKM</sequence>
<dbReference type="EMBL" id="VWSH01000004">
    <property type="protein sequence ID" value="KAA5532486.1"/>
    <property type="molecule type" value="Genomic_DNA"/>
</dbReference>
<dbReference type="AlphaFoldDB" id="A0A5M6CBC9"/>
<gene>
    <name evidence="2" type="ORF">F0919_17020</name>
</gene>
<name>A0A5M6CBC9_9BACT</name>
<dbReference type="GO" id="GO:0007165">
    <property type="term" value="P:signal transduction"/>
    <property type="evidence" value="ECO:0007669"/>
    <property type="project" value="InterPro"/>
</dbReference>
<proteinExistence type="predicted"/>